<sequence length="116" mass="13113">MKGVMRFGKKGKLSPRYVGPYQISKRIGFVVSLETVAVKDSLSYEERFLIVKLEAYLHVLGTQFRFSASRSRLDRFSISSSAESVERLDGLSRAPQPVKWLGHGYALLDRASLFRA</sequence>
<dbReference type="Proteomes" id="UP001234989">
    <property type="component" value="Chromosome 8"/>
</dbReference>
<dbReference type="InterPro" id="IPR056924">
    <property type="entry name" value="SH3_Tf2-1"/>
</dbReference>
<protein>
    <recommendedName>
        <fullName evidence="1">Tf2-1-like SH3-like domain-containing protein</fullName>
    </recommendedName>
</protein>
<dbReference type="Pfam" id="PF24626">
    <property type="entry name" value="SH3_Tf2-1"/>
    <property type="match status" value="1"/>
</dbReference>
<evidence type="ECO:0000259" key="1">
    <source>
        <dbReference type="Pfam" id="PF24626"/>
    </source>
</evidence>
<accession>A0AAF0ZL34</accession>
<proteinExistence type="predicted"/>
<gene>
    <name evidence="2" type="ORF">MTR67_035043</name>
</gene>
<name>A0AAF0ZL34_SOLVR</name>
<evidence type="ECO:0000313" key="3">
    <source>
        <dbReference type="Proteomes" id="UP001234989"/>
    </source>
</evidence>
<dbReference type="EMBL" id="CP133619">
    <property type="protein sequence ID" value="WMV41658.1"/>
    <property type="molecule type" value="Genomic_DNA"/>
</dbReference>
<dbReference type="AlphaFoldDB" id="A0AAF0ZL34"/>
<feature type="domain" description="Tf2-1-like SH3-like" evidence="1">
    <location>
        <begin position="5"/>
        <end position="30"/>
    </location>
</feature>
<evidence type="ECO:0000313" key="2">
    <source>
        <dbReference type="EMBL" id="WMV41658.1"/>
    </source>
</evidence>
<keyword evidence="3" id="KW-1185">Reference proteome</keyword>
<reference evidence="2" key="1">
    <citation type="submission" date="2023-08" db="EMBL/GenBank/DDBJ databases">
        <title>A de novo genome assembly of Solanum verrucosum Schlechtendal, a Mexican diploid species geographically isolated from the other diploid A-genome species in potato relatives.</title>
        <authorList>
            <person name="Hosaka K."/>
        </authorList>
    </citation>
    <scope>NUCLEOTIDE SEQUENCE</scope>
    <source>
        <tissue evidence="2">Young leaves</tissue>
    </source>
</reference>
<organism evidence="2 3">
    <name type="scientific">Solanum verrucosum</name>
    <dbReference type="NCBI Taxonomy" id="315347"/>
    <lineage>
        <taxon>Eukaryota</taxon>
        <taxon>Viridiplantae</taxon>
        <taxon>Streptophyta</taxon>
        <taxon>Embryophyta</taxon>
        <taxon>Tracheophyta</taxon>
        <taxon>Spermatophyta</taxon>
        <taxon>Magnoliopsida</taxon>
        <taxon>eudicotyledons</taxon>
        <taxon>Gunneridae</taxon>
        <taxon>Pentapetalae</taxon>
        <taxon>asterids</taxon>
        <taxon>lamiids</taxon>
        <taxon>Solanales</taxon>
        <taxon>Solanaceae</taxon>
        <taxon>Solanoideae</taxon>
        <taxon>Solaneae</taxon>
        <taxon>Solanum</taxon>
    </lineage>
</organism>